<evidence type="ECO:0000256" key="1">
    <source>
        <dbReference type="SAM" id="MobiDB-lite"/>
    </source>
</evidence>
<name>A0A1M6PRI1_9GAMM</name>
<protein>
    <submittedName>
        <fullName evidence="2">Uncharacterized protein</fullName>
    </submittedName>
</protein>
<gene>
    <name evidence="2" type="ORF">SAMN05216369_0448</name>
</gene>
<dbReference type="STRING" id="564117.SAMN05216369_0448"/>
<feature type="compositionally biased region" description="Polar residues" evidence="1">
    <location>
        <begin position="1"/>
        <end position="10"/>
    </location>
</feature>
<sequence>MKSGNWSMTEHPSESSPDHFSMTQELSCCHNLKKIYVYLVNISSQSVLHCFTTPVVNAYRAEAERKSSELTFGPTGSNSINKGIYNA</sequence>
<dbReference type="Proteomes" id="UP000184497">
    <property type="component" value="Unassembled WGS sequence"/>
</dbReference>
<accession>A0A1M6PRI1</accession>
<organism evidence="2 3">
    <name type="scientific">Marinobacter antarcticus</name>
    <dbReference type="NCBI Taxonomy" id="564117"/>
    <lineage>
        <taxon>Bacteria</taxon>
        <taxon>Pseudomonadati</taxon>
        <taxon>Pseudomonadota</taxon>
        <taxon>Gammaproteobacteria</taxon>
        <taxon>Pseudomonadales</taxon>
        <taxon>Marinobacteraceae</taxon>
        <taxon>Marinobacter</taxon>
    </lineage>
</organism>
<feature type="region of interest" description="Disordered" evidence="1">
    <location>
        <begin position="67"/>
        <end position="87"/>
    </location>
</feature>
<evidence type="ECO:0000313" key="2">
    <source>
        <dbReference type="EMBL" id="SHK10574.1"/>
    </source>
</evidence>
<keyword evidence="3" id="KW-1185">Reference proteome</keyword>
<dbReference type="AlphaFoldDB" id="A0A1M6PRI1"/>
<feature type="region of interest" description="Disordered" evidence="1">
    <location>
        <begin position="1"/>
        <end position="21"/>
    </location>
</feature>
<proteinExistence type="predicted"/>
<reference evidence="3" key="1">
    <citation type="submission" date="2016-11" db="EMBL/GenBank/DDBJ databases">
        <authorList>
            <person name="Varghese N."/>
            <person name="Submissions S."/>
        </authorList>
    </citation>
    <scope>NUCLEOTIDE SEQUENCE [LARGE SCALE GENOMIC DNA]</scope>
    <source>
        <strain evidence="3">CGMCC 1.10835</strain>
    </source>
</reference>
<evidence type="ECO:0000313" key="3">
    <source>
        <dbReference type="Proteomes" id="UP000184497"/>
    </source>
</evidence>
<dbReference type="EMBL" id="FRAQ01000001">
    <property type="protein sequence ID" value="SHK10574.1"/>
    <property type="molecule type" value="Genomic_DNA"/>
</dbReference>